<evidence type="ECO:0000256" key="1">
    <source>
        <dbReference type="SAM" id="SignalP"/>
    </source>
</evidence>
<organism evidence="2 3">
    <name type="scientific">Castanea mollissima</name>
    <name type="common">Chinese chestnut</name>
    <dbReference type="NCBI Taxonomy" id="60419"/>
    <lineage>
        <taxon>Eukaryota</taxon>
        <taxon>Viridiplantae</taxon>
        <taxon>Streptophyta</taxon>
        <taxon>Embryophyta</taxon>
        <taxon>Tracheophyta</taxon>
        <taxon>Spermatophyta</taxon>
        <taxon>Magnoliopsida</taxon>
        <taxon>eudicotyledons</taxon>
        <taxon>Gunneridae</taxon>
        <taxon>Pentapetalae</taxon>
        <taxon>rosids</taxon>
        <taxon>fabids</taxon>
        <taxon>Fagales</taxon>
        <taxon>Fagaceae</taxon>
        <taxon>Castanea</taxon>
    </lineage>
</organism>
<evidence type="ECO:0000313" key="3">
    <source>
        <dbReference type="Proteomes" id="UP000737018"/>
    </source>
</evidence>
<feature type="signal peptide" evidence="1">
    <location>
        <begin position="1"/>
        <end position="21"/>
    </location>
</feature>
<keyword evidence="1" id="KW-0732">Signal</keyword>
<accession>A0A8J4VKE0</accession>
<name>A0A8J4VKE0_9ROSI</name>
<comment type="caution">
    <text evidence="2">The sequence shown here is derived from an EMBL/GenBank/DDBJ whole genome shotgun (WGS) entry which is preliminary data.</text>
</comment>
<reference evidence="2" key="1">
    <citation type="submission" date="2020-03" db="EMBL/GenBank/DDBJ databases">
        <title>Castanea mollissima Vanexum genome sequencing.</title>
        <authorList>
            <person name="Staton M."/>
        </authorList>
    </citation>
    <scope>NUCLEOTIDE SEQUENCE</scope>
    <source>
        <tissue evidence="2">Leaf</tissue>
    </source>
</reference>
<proteinExistence type="predicted"/>
<sequence length="100" mass="11840">MIPRRICLNLVLDLVRILFWSICIMRTPETLMQKRVHLDPASIGGGQQLTLLSIEDSRWNIWLQDKELHISELVYSIILMDHQEQLWTIFPLSLRETVEK</sequence>
<evidence type="ECO:0000313" key="2">
    <source>
        <dbReference type="EMBL" id="KAF3952814.1"/>
    </source>
</evidence>
<dbReference type="AlphaFoldDB" id="A0A8J4VKE0"/>
<feature type="chain" id="PRO_5035327945" evidence="1">
    <location>
        <begin position="22"/>
        <end position="100"/>
    </location>
</feature>
<keyword evidence="3" id="KW-1185">Reference proteome</keyword>
<protein>
    <submittedName>
        <fullName evidence="2">Uncharacterized protein</fullName>
    </submittedName>
</protein>
<gene>
    <name evidence="2" type="ORF">CMV_021669</name>
</gene>
<dbReference type="EMBL" id="JRKL02004340">
    <property type="protein sequence ID" value="KAF3952814.1"/>
    <property type="molecule type" value="Genomic_DNA"/>
</dbReference>
<dbReference type="Proteomes" id="UP000737018">
    <property type="component" value="Unassembled WGS sequence"/>
</dbReference>